<keyword evidence="3" id="KW-1185">Reference proteome</keyword>
<organism evidence="2 3">
    <name type="scientific">Lutibaculum baratangense AMV1</name>
    <dbReference type="NCBI Taxonomy" id="631454"/>
    <lineage>
        <taxon>Bacteria</taxon>
        <taxon>Pseudomonadati</taxon>
        <taxon>Pseudomonadota</taxon>
        <taxon>Alphaproteobacteria</taxon>
        <taxon>Hyphomicrobiales</taxon>
        <taxon>Tepidamorphaceae</taxon>
        <taxon>Lutibaculum</taxon>
    </lineage>
</organism>
<protein>
    <submittedName>
        <fullName evidence="2">Uncharacterized protein</fullName>
    </submittedName>
</protein>
<feature type="region of interest" description="Disordered" evidence="1">
    <location>
        <begin position="252"/>
        <end position="301"/>
    </location>
</feature>
<feature type="compositionally biased region" description="Basic and acidic residues" evidence="1">
    <location>
        <begin position="292"/>
        <end position="301"/>
    </location>
</feature>
<evidence type="ECO:0000313" key="2">
    <source>
        <dbReference type="EMBL" id="ESR27197.1"/>
    </source>
</evidence>
<dbReference type="STRING" id="631454.N177_0176"/>
<gene>
    <name evidence="2" type="ORF">N177_0176</name>
</gene>
<comment type="caution">
    <text evidence="2">The sequence shown here is derived from an EMBL/GenBank/DDBJ whole genome shotgun (WGS) entry which is preliminary data.</text>
</comment>
<accession>V4R5H1</accession>
<proteinExistence type="predicted"/>
<name>V4R5H1_9HYPH</name>
<reference evidence="2 3" key="1">
    <citation type="journal article" date="2014" name="Genome Announc.">
        <title>Draft Genome Sequence of Lutibaculum baratangense Strain AMV1T, Isolated from a Mud Volcano in Andamans, India.</title>
        <authorList>
            <person name="Singh A."/>
            <person name="Sreenivas A."/>
            <person name="Sathyanarayana Reddy G."/>
            <person name="Pinnaka A.K."/>
            <person name="Shivaji S."/>
        </authorList>
    </citation>
    <scope>NUCLEOTIDE SEQUENCE [LARGE SCALE GENOMIC DNA]</scope>
    <source>
        <strain evidence="2 3">AMV1</strain>
    </source>
</reference>
<dbReference type="AlphaFoldDB" id="V4R5H1"/>
<evidence type="ECO:0000313" key="3">
    <source>
        <dbReference type="Proteomes" id="UP000017819"/>
    </source>
</evidence>
<evidence type="ECO:0000256" key="1">
    <source>
        <dbReference type="SAM" id="MobiDB-lite"/>
    </source>
</evidence>
<dbReference type="Proteomes" id="UP000017819">
    <property type="component" value="Unassembled WGS sequence"/>
</dbReference>
<dbReference type="EMBL" id="AWXZ01000007">
    <property type="protein sequence ID" value="ESR27197.1"/>
    <property type="molecule type" value="Genomic_DNA"/>
</dbReference>
<sequence>MTREVRDGEEEIPQLLAGSATVPELDLGLDLVDFLADLLKDLARLGPVETDLGSLLLQLDRLHQRGQRGRHVVEQRLAALFAAQRRPAGLLPLLDLVPRRLHRGRVLLFRRPEDVRVAADHLLRDRLNDVCEGEGAFLLGHAGMEHDLQKEVAQLVAEIVEIMARDRVGHFVRLLDRVGRDRREVLLEVPRTAGAGRPQRGHDLEEAGDVAGGLHAVSWSAIGGRVDSITFGAMFCGGAPFAGVRCPRTGRPPPGRALHRNLGVPANEDSAPPPFFGMYLDEPGAGSARTDPLNRREKRGQ</sequence>